<name>A0AAN8TUH3_SOLBU</name>
<protein>
    <submittedName>
        <fullName evidence="1">Uncharacterized protein</fullName>
    </submittedName>
</protein>
<evidence type="ECO:0000313" key="1">
    <source>
        <dbReference type="EMBL" id="KAK6791702.1"/>
    </source>
</evidence>
<gene>
    <name evidence="1" type="ORF">RDI58_010783</name>
</gene>
<keyword evidence="2" id="KW-1185">Reference proteome</keyword>
<comment type="caution">
    <text evidence="1">The sequence shown here is derived from an EMBL/GenBank/DDBJ whole genome shotgun (WGS) entry which is preliminary data.</text>
</comment>
<proteinExistence type="predicted"/>
<sequence>MANRRGNSDGRLLI</sequence>
<dbReference type="Proteomes" id="UP001371456">
    <property type="component" value="Unassembled WGS sequence"/>
</dbReference>
<evidence type="ECO:0000313" key="2">
    <source>
        <dbReference type="Proteomes" id="UP001371456"/>
    </source>
</evidence>
<dbReference type="EMBL" id="JBANQN010000004">
    <property type="protein sequence ID" value="KAK6791702.1"/>
    <property type="molecule type" value="Genomic_DNA"/>
</dbReference>
<reference evidence="1 2" key="1">
    <citation type="submission" date="2024-02" db="EMBL/GenBank/DDBJ databases">
        <title>de novo genome assembly of Solanum bulbocastanum strain 11H21.</title>
        <authorList>
            <person name="Hosaka A.J."/>
        </authorList>
    </citation>
    <scope>NUCLEOTIDE SEQUENCE [LARGE SCALE GENOMIC DNA]</scope>
    <source>
        <tissue evidence="1">Young leaves</tissue>
    </source>
</reference>
<organism evidence="1 2">
    <name type="scientific">Solanum bulbocastanum</name>
    <name type="common">Wild potato</name>
    <dbReference type="NCBI Taxonomy" id="147425"/>
    <lineage>
        <taxon>Eukaryota</taxon>
        <taxon>Viridiplantae</taxon>
        <taxon>Streptophyta</taxon>
        <taxon>Embryophyta</taxon>
        <taxon>Tracheophyta</taxon>
        <taxon>Spermatophyta</taxon>
        <taxon>Magnoliopsida</taxon>
        <taxon>eudicotyledons</taxon>
        <taxon>Gunneridae</taxon>
        <taxon>Pentapetalae</taxon>
        <taxon>asterids</taxon>
        <taxon>lamiids</taxon>
        <taxon>Solanales</taxon>
        <taxon>Solanaceae</taxon>
        <taxon>Solanoideae</taxon>
        <taxon>Solaneae</taxon>
        <taxon>Solanum</taxon>
    </lineage>
</organism>
<accession>A0AAN8TUH3</accession>